<comment type="caution">
    <text evidence="2">The sequence shown here is derived from an EMBL/GenBank/DDBJ whole genome shotgun (WGS) entry which is preliminary data.</text>
</comment>
<dbReference type="AlphaFoldDB" id="A0A1J5Q8E1"/>
<keyword evidence="1" id="KW-0472">Membrane</keyword>
<evidence type="ECO:0000313" key="2">
    <source>
        <dbReference type="EMBL" id="OIQ76287.1"/>
    </source>
</evidence>
<gene>
    <name evidence="2" type="ORF">GALL_420370</name>
</gene>
<name>A0A1J5Q8E1_9ZZZZ</name>
<reference evidence="2" key="1">
    <citation type="submission" date="2016-10" db="EMBL/GenBank/DDBJ databases">
        <title>Sequence of Gallionella enrichment culture.</title>
        <authorList>
            <person name="Poehlein A."/>
            <person name="Muehling M."/>
            <person name="Daniel R."/>
        </authorList>
    </citation>
    <scope>NUCLEOTIDE SEQUENCE</scope>
</reference>
<protein>
    <recommendedName>
        <fullName evidence="3">NAD-specific glutamate dehydrogenase</fullName>
    </recommendedName>
</protein>
<feature type="transmembrane region" description="Helical" evidence="1">
    <location>
        <begin position="253"/>
        <end position="272"/>
    </location>
</feature>
<evidence type="ECO:0008006" key="3">
    <source>
        <dbReference type="Google" id="ProtNLM"/>
    </source>
</evidence>
<feature type="transmembrane region" description="Helical" evidence="1">
    <location>
        <begin position="205"/>
        <end position="227"/>
    </location>
</feature>
<proteinExistence type="predicted"/>
<evidence type="ECO:0000256" key="1">
    <source>
        <dbReference type="SAM" id="Phobius"/>
    </source>
</evidence>
<organism evidence="2">
    <name type="scientific">mine drainage metagenome</name>
    <dbReference type="NCBI Taxonomy" id="410659"/>
    <lineage>
        <taxon>unclassified sequences</taxon>
        <taxon>metagenomes</taxon>
        <taxon>ecological metagenomes</taxon>
    </lineage>
</organism>
<accession>A0A1J5Q8E1</accession>
<sequence>MHRDADGARLVGDGAGDGLANPPGGVGGKLVAAAIFELVHRLHQADVALLDQIQELQATVGVLLGDGNHQAQIGLDHLSLGAARTRLTRGHLLVDFLEFLDRQSNLGLQIQQALLAVQHIVAMALQFGGIGLARGQFAFEPFQVAFIARKHLDEMRTRHAGFFHAEIHDLALMRTHFFHHGTHVITQRFHLFGGKAEGHQFGQNLVLQHLVALVLGTVLVQYLLLFFEGRTDHGEALEDFFQQLRERRCRNRGGLGAVVVLFFLVLHFRVLGLSRFFGKGFNHGDIGVDQTVHHLIHAQLFPFDLVDHREQLGDGGGAGGDGLHHVLEAVFDALGDFDFAFAGQEVYRAHFAHVHAYRIGGSAEFRIDRGQRLLGLLHGIFVGHGGRRVRHQEGIGIRGNFVHLDAHVVDHADDAVDLLALLDVVRKMVINFGIGQVTALLSEHDQRLEPCAAHIGISICLYFRFLVLLLFSHARPQNRLNGKTLYYI</sequence>
<dbReference type="EMBL" id="MLJW01001911">
    <property type="protein sequence ID" value="OIQ76287.1"/>
    <property type="molecule type" value="Genomic_DNA"/>
</dbReference>
<keyword evidence="1" id="KW-0812">Transmembrane</keyword>
<keyword evidence="1" id="KW-1133">Transmembrane helix</keyword>